<feature type="compositionally biased region" description="Basic and acidic residues" evidence="4">
    <location>
        <begin position="715"/>
        <end position="729"/>
    </location>
</feature>
<feature type="region of interest" description="Disordered" evidence="4">
    <location>
        <begin position="682"/>
        <end position="777"/>
    </location>
</feature>
<dbReference type="SMART" id="SM00324">
    <property type="entry name" value="RhoGAP"/>
    <property type="match status" value="1"/>
</dbReference>
<dbReference type="AlphaFoldDB" id="A0A3S3S7B0"/>
<feature type="compositionally biased region" description="Polar residues" evidence="4">
    <location>
        <begin position="589"/>
        <end position="598"/>
    </location>
</feature>
<feature type="compositionally biased region" description="Polar residues" evidence="4">
    <location>
        <begin position="647"/>
        <end position="661"/>
    </location>
</feature>
<evidence type="ECO:0000313" key="7">
    <source>
        <dbReference type="EMBL" id="RWS11466.1"/>
    </source>
</evidence>
<name>A0A3S3S7B0_9ACAR</name>
<comment type="caution">
    <text evidence="7">The sequence shown here is derived from an EMBL/GenBank/DDBJ whole genome shotgun (WGS) entry which is preliminary data.</text>
</comment>
<dbReference type="Proteomes" id="UP000285301">
    <property type="component" value="Unassembled WGS sequence"/>
</dbReference>
<accession>A0A3S3S7B0</accession>
<dbReference type="InterPro" id="IPR000198">
    <property type="entry name" value="RhoGAP_dom"/>
</dbReference>
<dbReference type="InterPro" id="IPR027267">
    <property type="entry name" value="AH/BAR_dom_sf"/>
</dbReference>
<dbReference type="GO" id="GO:0005737">
    <property type="term" value="C:cytoplasm"/>
    <property type="evidence" value="ECO:0007669"/>
    <property type="project" value="InterPro"/>
</dbReference>
<feature type="region of interest" description="Disordered" evidence="4">
    <location>
        <begin position="478"/>
        <end position="661"/>
    </location>
</feature>
<dbReference type="InterPro" id="IPR047165">
    <property type="entry name" value="RHG17/44/SH3BP1-like"/>
</dbReference>
<dbReference type="PROSITE" id="PS50238">
    <property type="entry name" value="RHOGAP"/>
    <property type="match status" value="1"/>
</dbReference>
<keyword evidence="1" id="KW-0343">GTPase activation</keyword>
<dbReference type="FunFam" id="1.10.555.10:FF:000001">
    <property type="entry name" value="Rho GTPase activating protein 44"/>
    <property type="match status" value="1"/>
</dbReference>
<dbReference type="Gene3D" id="1.10.555.10">
    <property type="entry name" value="Rho GTPase activation protein"/>
    <property type="match status" value="1"/>
</dbReference>
<feature type="domain" description="Rho-GAP" evidence="5">
    <location>
        <begin position="264"/>
        <end position="456"/>
    </location>
</feature>
<dbReference type="Gene3D" id="1.20.1270.60">
    <property type="entry name" value="Arfaptin homology (AH) domain/BAR domain"/>
    <property type="match status" value="1"/>
</dbReference>
<feature type="compositionally biased region" description="Polar residues" evidence="4">
    <location>
        <begin position="743"/>
        <end position="755"/>
    </location>
</feature>
<feature type="compositionally biased region" description="Acidic residues" evidence="4">
    <location>
        <begin position="732"/>
        <end position="742"/>
    </location>
</feature>
<dbReference type="GO" id="GO:0032956">
    <property type="term" value="P:regulation of actin cytoskeleton organization"/>
    <property type="evidence" value="ECO:0007669"/>
    <property type="project" value="TreeGrafter"/>
</dbReference>
<dbReference type="InterPro" id="IPR004148">
    <property type="entry name" value="BAR_dom"/>
</dbReference>
<reference evidence="7 8" key="1">
    <citation type="journal article" date="2018" name="Gigascience">
        <title>Genomes of trombidid mites reveal novel predicted allergens and laterally-transferred genes associated with secondary metabolism.</title>
        <authorList>
            <person name="Dong X."/>
            <person name="Chaisiri K."/>
            <person name="Xia D."/>
            <person name="Armstrong S.D."/>
            <person name="Fang Y."/>
            <person name="Donnelly M.J."/>
            <person name="Kadowaki T."/>
            <person name="McGarry J.W."/>
            <person name="Darby A.C."/>
            <person name="Makepeace B.L."/>
        </authorList>
    </citation>
    <scope>NUCLEOTIDE SEQUENCE [LARGE SCALE GENOMIC DNA]</scope>
    <source>
        <strain evidence="7">UoL-WK</strain>
    </source>
</reference>
<dbReference type="GO" id="GO:0007165">
    <property type="term" value="P:signal transduction"/>
    <property type="evidence" value="ECO:0007669"/>
    <property type="project" value="InterPro"/>
</dbReference>
<dbReference type="PANTHER" id="PTHR14130">
    <property type="entry name" value="3BP-1 RELATED RHOGAP"/>
    <property type="match status" value="1"/>
</dbReference>
<evidence type="ECO:0000256" key="4">
    <source>
        <dbReference type="SAM" id="MobiDB-lite"/>
    </source>
</evidence>
<feature type="coiled-coil region" evidence="3">
    <location>
        <begin position="141"/>
        <end position="205"/>
    </location>
</feature>
<gene>
    <name evidence="7" type="ORF">B4U79_09687</name>
</gene>
<protein>
    <submittedName>
        <fullName evidence="7">Rho GTPase-activating protein 44-like protein</fullName>
    </submittedName>
</protein>
<dbReference type="PROSITE" id="PS51021">
    <property type="entry name" value="BAR"/>
    <property type="match status" value="1"/>
</dbReference>
<dbReference type="SUPFAM" id="SSF48350">
    <property type="entry name" value="GTPase activation domain, GAP"/>
    <property type="match status" value="1"/>
</dbReference>
<feature type="compositionally biased region" description="Basic and acidic residues" evidence="4">
    <location>
        <begin position="507"/>
        <end position="517"/>
    </location>
</feature>
<dbReference type="Pfam" id="PF03114">
    <property type="entry name" value="BAR"/>
    <property type="match status" value="1"/>
</dbReference>
<dbReference type="InterPro" id="IPR008936">
    <property type="entry name" value="Rho_GTPase_activation_prot"/>
</dbReference>
<evidence type="ECO:0000313" key="8">
    <source>
        <dbReference type="Proteomes" id="UP000285301"/>
    </source>
</evidence>
<dbReference type="SUPFAM" id="SSF103657">
    <property type="entry name" value="BAR/IMD domain-like"/>
    <property type="match status" value="1"/>
</dbReference>
<keyword evidence="8" id="KW-1185">Reference proteome</keyword>
<evidence type="ECO:0000256" key="2">
    <source>
        <dbReference type="ARBA" id="ARBA00022553"/>
    </source>
</evidence>
<feature type="compositionally biased region" description="Basic and acidic residues" evidence="4">
    <location>
        <begin position="682"/>
        <end position="696"/>
    </location>
</feature>
<feature type="compositionally biased region" description="Basic and acidic residues" evidence="4">
    <location>
        <begin position="569"/>
        <end position="583"/>
    </location>
</feature>
<keyword evidence="2" id="KW-0597">Phosphoprotein</keyword>
<feature type="compositionally biased region" description="Polar residues" evidence="4">
    <location>
        <begin position="552"/>
        <end position="568"/>
    </location>
</feature>
<keyword evidence="3" id="KW-0175">Coiled coil</keyword>
<dbReference type="PANTHER" id="PTHR14130:SF14">
    <property type="entry name" value="RHO GTPASE-ACTIVATING PROTEIN 92B"/>
    <property type="match status" value="1"/>
</dbReference>
<feature type="compositionally biased region" description="Basic and acidic residues" evidence="4">
    <location>
        <begin position="637"/>
        <end position="646"/>
    </location>
</feature>
<evidence type="ECO:0000256" key="3">
    <source>
        <dbReference type="SAM" id="Coils"/>
    </source>
</evidence>
<dbReference type="OrthoDB" id="19923at2759"/>
<dbReference type="Pfam" id="PF00620">
    <property type="entry name" value="RhoGAP"/>
    <property type="match status" value="1"/>
</dbReference>
<evidence type="ECO:0000256" key="1">
    <source>
        <dbReference type="ARBA" id="ARBA00022468"/>
    </source>
</evidence>
<dbReference type="SMART" id="SM00721">
    <property type="entry name" value="BAR"/>
    <property type="match status" value="1"/>
</dbReference>
<feature type="compositionally biased region" description="Basic and acidic residues" evidence="4">
    <location>
        <begin position="536"/>
        <end position="551"/>
    </location>
</feature>
<proteinExistence type="predicted"/>
<evidence type="ECO:0000259" key="5">
    <source>
        <dbReference type="PROSITE" id="PS50238"/>
    </source>
</evidence>
<feature type="domain" description="BAR" evidence="6">
    <location>
        <begin position="16"/>
        <end position="258"/>
    </location>
</feature>
<dbReference type="GO" id="GO:0005096">
    <property type="term" value="F:GTPase activator activity"/>
    <property type="evidence" value="ECO:0007669"/>
    <property type="project" value="UniProtKB-KW"/>
</dbReference>
<dbReference type="STRING" id="1965070.A0A3S3S7B0"/>
<sequence>MKKQLLNIKHFVQDINLTTRGEKNDVLTTDLLNAEKKVEIIKQSCQSTEKKISACLQGVGLGTDTLSIEKRQKKMPEIQLYLCFQELGEQLGFDSVLGQTLTTCGDISKMIGQEMTNYELEVERQCLSQLNSLLENDIPNVYKVRKQLNKATQDRDNYRQRFQTAMKQQTHQSGTTATVAAANKVAQLKKELEESNTRVEQAKDAFAVELLSFLSREPELSQIYLQFFKLKASFYSKIAEILTNSIPQLEEIISDTAQKPCFGTSLDEHLRVTDKEISVVIETCIGWLLNNLNEEGLFRIPGSTSKVKKLRSSFDAGVIDVDEYARDPHTVAGCLKSYLRELPEPLLTHQLYDEWIEAAKISDSNSRLQALWQVTQKLPKSNYANLKYTIKFLAKLTQNSNANKMSSQNIAIAMAPSLVWAPNVDGDENTFGLNMTAANLHSIIVDSLVTYADWFFPEEVEFTTLPIFRALLNGESDDVQNTPVAMPRTTAPRTSKKPAPPAPPSAEKVDKNLERKGSLLNEVVTATLPRNGNRILKPDRPSIKEKSHPSSHDQTLTLTNCVSYSTGSLDRKHLRNGEETNTDKKKRNSTSGSKSNRNSVEKPSVPPPSVPITNVQSIKSERPSSLIERPSVPPPERPQRSSDFSRTKGPSTENIDSISQENCASNLYPDLNTLQKVATCEKMKRDSTETNSDKDSITFVDESDDEILSKAQNRKFNELIPEKPRRSLPNDDSCDQLEEENSISDVTPDQRTSSRVKPPRPQPPVMKSKFSNENTYL</sequence>
<organism evidence="7 8">
    <name type="scientific">Dinothrombium tinctorium</name>
    <dbReference type="NCBI Taxonomy" id="1965070"/>
    <lineage>
        <taxon>Eukaryota</taxon>
        <taxon>Metazoa</taxon>
        <taxon>Ecdysozoa</taxon>
        <taxon>Arthropoda</taxon>
        <taxon>Chelicerata</taxon>
        <taxon>Arachnida</taxon>
        <taxon>Acari</taxon>
        <taxon>Acariformes</taxon>
        <taxon>Trombidiformes</taxon>
        <taxon>Prostigmata</taxon>
        <taxon>Anystina</taxon>
        <taxon>Parasitengona</taxon>
        <taxon>Trombidioidea</taxon>
        <taxon>Trombidiidae</taxon>
        <taxon>Dinothrombium</taxon>
    </lineage>
</organism>
<dbReference type="EMBL" id="NCKU01001693">
    <property type="protein sequence ID" value="RWS11466.1"/>
    <property type="molecule type" value="Genomic_DNA"/>
</dbReference>
<dbReference type="GO" id="GO:0035020">
    <property type="term" value="P:regulation of Rac protein signal transduction"/>
    <property type="evidence" value="ECO:0007669"/>
    <property type="project" value="TreeGrafter"/>
</dbReference>
<evidence type="ECO:0000259" key="6">
    <source>
        <dbReference type="PROSITE" id="PS51021"/>
    </source>
</evidence>